<feature type="compositionally biased region" description="Acidic residues" evidence="5">
    <location>
        <begin position="486"/>
        <end position="495"/>
    </location>
</feature>
<dbReference type="EMBL" id="LFJN01000006">
    <property type="protein sequence ID" value="KPI42797.1"/>
    <property type="molecule type" value="Genomic_DNA"/>
</dbReference>
<evidence type="ECO:0000256" key="4">
    <source>
        <dbReference type="SAM" id="Coils"/>
    </source>
</evidence>
<feature type="compositionally biased region" description="Polar residues" evidence="5">
    <location>
        <begin position="534"/>
        <end position="544"/>
    </location>
</feature>
<dbReference type="PANTHER" id="PTHR31644">
    <property type="entry name" value="TRANSCRIPTIONAL ACTIVATOR ARO80-RELATED"/>
    <property type="match status" value="1"/>
</dbReference>
<dbReference type="GO" id="GO:0005634">
    <property type="term" value="C:nucleus"/>
    <property type="evidence" value="ECO:0007669"/>
    <property type="project" value="TreeGrafter"/>
</dbReference>
<dbReference type="InterPro" id="IPR007219">
    <property type="entry name" value="XnlR_reg_dom"/>
</dbReference>
<proteinExistence type="predicted"/>
<evidence type="ECO:0000256" key="3">
    <source>
        <dbReference type="ARBA" id="ARBA00023242"/>
    </source>
</evidence>
<dbReference type="GO" id="GO:0003677">
    <property type="term" value="F:DNA binding"/>
    <property type="evidence" value="ECO:0007669"/>
    <property type="project" value="InterPro"/>
</dbReference>
<feature type="region of interest" description="Disordered" evidence="5">
    <location>
        <begin position="414"/>
        <end position="436"/>
    </location>
</feature>
<feature type="compositionally biased region" description="Basic residues" evidence="5">
    <location>
        <begin position="222"/>
        <end position="239"/>
    </location>
</feature>
<keyword evidence="3" id="KW-0539">Nucleus</keyword>
<keyword evidence="8" id="KW-1185">Reference proteome</keyword>
<protein>
    <recommendedName>
        <fullName evidence="6">Xylanolytic transcriptional activator regulatory domain-containing protein</fullName>
    </recommendedName>
</protein>
<feature type="coiled-coil region" evidence="4">
    <location>
        <begin position="162"/>
        <end position="189"/>
    </location>
</feature>
<feature type="region of interest" description="Disordered" evidence="5">
    <location>
        <begin position="454"/>
        <end position="504"/>
    </location>
</feature>
<dbReference type="CDD" id="cd00067">
    <property type="entry name" value="GAL4"/>
    <property type="match status" value="1"/>
</dbReference>
<evidence type="ECO:0000313" key="7">
    <source>
        <dbReference type="EMBL" id="KPI42797.1"/>
    </source>
</evidence>
<dbReference type="InterPro" id="IPR001138">
    <property type="entry name" value="Zn2Cys6_DnaBD"/>
</dbReference>
<keyword evidence="4" id="KW-0175">Coiled coil</keyword>
<evidence type="ECO:0000256" key="1">
    <source>
        <dbReference type="ARBA" id="ARBA00023015"/>
    </source>
</evidence>
<dbReference type="CDD" id="cd12148">
    <property type="entry name" value="fungal_TF_MHR"/>
    <property type="match status" value="1"/>
</dbReference>
<evidence type="ECO:0000256" key="5">
    <source>
        <dbReference type="SAM" id="MobiDB-lite"/>
    </source>
</evidence>
<dbReference type="STRING" id="1664694.A0A0N1H7Z1"/>
<dbReference type="SMART" id="SM00906">
    <property type="entry name" value="Fungal_trans"/>
    <property type="match status" value="1"/>
</dbReference>
<accession>A0A0N1H7Z1</accession>
<feature type="region of interest" description="Disordered" evidence="5">
    <location>
        <begin position="526"/>
        <end position="555"/>
    </location>
</feature>
<dbReference type="InterPro" id="IPR052780">
    <property type="entry name" value="AAA_Catabolism_Regulators"/>
</dbReference>
<evidence type="ECO:0000259" key="6">
    <source>
        <dbReference type="SMART" id="SM00906"/>
    </source>
</evidence>
<dbReference type="GeneID" id="28734049"/>
<dbReference type="GO" id="GO:0008270">
    <property type="term" value="F:zinc ion binding"/>
    <property type="evidence" value="ECO:0007669"/>
    <property type="project" value="InterPro"/>
</dbReference>
<keyword evidence="1" id="KW-0805">Transcription regulation</keyword>
<comment type="caution">
    <text evidence="7">The sequence shown here is derived from an EMBL/GenBank/DDBJ whole genome shotgun (WGS) entry which is preliminary data.</text>
</comment>
<dbReference type="PANTHER" id="PTHR31644:SF1">
    <property type="entry name" value="ZN(II)2CYS6 TRANSCRIPTION FACTOR (EUROFUNG)"/>
    <property type="match status" value="1"/>
</dbReference>
<evidence type="ECO:0000313" key="8">
    <source>
        <dbReference type="Proteomes" id="UP000038010"/>
    </source>
</evidence>
<gene>
    <name evidence="7" type="ORF">AB675_2215</name>
</gene>
<dbReference type="GO" id="GO:0006351">
    <property type="term" value="P:DNA-templated transcription"/>
    <property type="evidence" value="ECO:0007669"/>
    <property type="project" value="InterPro"/>
</dbReference>
<dbReference type="GO" id="GO:0000981">
    <property type="term" value="F:DNA-binding transcription factor activity, RNA polymerase II-specific"/>
    <property type="evidence" value="ECO:0007669"/>
    <property type="project" value="InterPro"/>
</dbReference>
<dbReference type="Proteomes" id="UP000038010">
    <property type="component" value="Unassembled WGS sequence"/>
</dbReference>
<dbReference type="RefSeq" id="XP_018002760.1">
    <property type="nucleotide sequence ID" value="XM_018142169.1"/>
</dbReference>
<dbReference type="AlphaFoldDB" id="A0A0N1H7Z1"/>
<sequence>MTKSLPPTAPARLHAAESGTLRKGVDIDAMVTQDSNPQSQTRLEDARITLLEKIDITLDVRRLQDWKQIVALQEMRTNLDRRVDTNAYTGQLAAGPIFQPAFRMLQNRRAAWRDLSLPSAEREKLRRSRVRNPAGKHSEALKILHYKLRTGAKEDFQYLRRLDAAKADIRDQRCQLQATLKELNEQTAEPKVDTETETEDVHMLEAPEPSIDELIGQELHARGGKPKRLRRSSRLRKKSSPGMLNLLKEKTDLYTDKGERRVLPWDLRSGKKTTAWRKAGKVLKTKMQKLNASKLSCTSRSCESVVSVDSTVSSTVSSKSLARSVASSLSSISSVSSDDISLGDFPAPPKPPAKPSAVAKVPEVVLEAAKSLKVRFREPRTGRLACIAEDASGGQPPCGRCLKENKDCVLATSNRGGSRIRKKKVDQNNVSGDHAPLTLTASHASSAISQATPAFQRPFPPVSPEVAHPGPPTATATDHESAIDDRDADDDDDASTADSAIATAIPRNPSDAWQLLKDVATREADNLERKRESVSNVSGQNSSAPGAPKDARGSVNGVHAGIASYRLVREGYLTVDVVQMLVHRFFDNYHPYLPLVPRKYFDTSQLDAFAVNDKHLLTAVLTISSKDLIEQPHIHVCCSRYMHDLISGIAAGADCEVEAVEALLLLAEWEPQGLRNRIEAVGRGEEDRAAWMHVGIALRTGYYLSLDRTAFRSETEEEAKVDSRKRFAWANCYISDRLISCRVGKAFWSRGPGPMTGLSSRDFPSLAPVNSADEDYAKIFQATLDLVQIYTNVHDVLYSGMRTSGQMMLLGDYVKYVDDFRTGIARWNISWGGLSCSHHIKVALQMSYEYLSLYTNAFVFQAAISQAIAAKPKQEETSLRDHLKDWFSNVATMQDARFIFSSVSAAKTYLSLLSTQVDPVRHLRYMPLRYYLYGIYSAVFLYKARSFGVMDQMEERQVRQLVYHVTEVLKRASVSAQDPGSRYARLLELLWLKSPTTTSRPNATPAAPAVAQLPMSSPAAASDTQMSTGSLKMDAQGFMQFSPANEFSWLDLEAVGDFVSNDQMLQSGSNANMFSNMPDWNGAGSSFVPIDASAWGQMPNSNGFIDLNGNLLF</sequence>
<reference evidence="7 8" key="1">
    <citation type="submission" date="2015-06" db="EMBL/GenBank/DDBJ databases">
        <title>Draft genome of the ant-associated black yeast Phialophora attae CBS 131958.</title>
        <authorList>
            <person name="Moreno L.F."/>
            <person name="Stielow B.J."/>
            <person name="de Hoog S."/>
            <person name="Vicente V.A."/>
            <person name="Weiss V.A."/>
            <person name="de Vries M."/>
            <person name="Cruz L.M."/>
            <person name="Souza E.M."/>
        </authorList>
    </citation>
    <scope>NUCLEOTIDE SEQUENCE [LARGE SCALE GENOMIC DNA]</scope>
    <source>
        <strain evidence="7 8">CBS 131958</strain>
    </source>
</reference>
<name>A0A0N1H7Z1_9EURO</name>
<dbReference type="Pfam" id="PF04082">
    <property type="entry name" value="Fungal_trans"/>
    <property type="match status" value="1"/>
</dbReference>
<feature type="domain" description="Xylanolytic transcriptional activator regulatory" evidence="6">
    <location>
        <begin position="690"/>
        <end position="774"/>
    </location>
</feature>
<feature type="region of interest" description="Disordered" evidence="5">
    <location>
        <begin position="219"/>
        <end position="242"/>
    </location>
</feature>
<dbReference type="OrthoDB" id="5818554at2759"/>
<evidence type="ECO:0000256" key="2">
    <source>
        <dbReference type="ARBA" id="ARBA00023163"/>
    </source>
</evidence>
<keyword evidence="2" id="KW-0804">Transcription</keyword>
<organism evidence="7 8">
    <name type="scientific">Cyphellophora attinorum</name>
    <dbReference type="NCBI Taxonomy" id="1664694"/>
    <lineage>
        <taxon>Eukaryota</taxon>
        <taxon>Fungi</taxon>
        <taxon>Dikarya</taxon>
        <taxon>Ascomycota</taxon>
        <taxon>Pezizomycotina</taxon>
        <taxon>Eurotiomycetes</taxon>
        <taxon>Chaetothyriomycetidae</taxon>
        <taxon>Chaetothyriales</taxon>
        <taxon>Cyphellophoraceae</taxon>
        <taxon>Cyphellophora</taxon>
    </lineage>
</organism>
<dbReference type="VEuPathDB" id="FungiDB:AB675_2215"/>